<feature type="transmembrane region" description="Helical" evidence="1">
    <location>
        <begin position="200"/>
        <end position="221"/>
    </location>
</feature>
<protein>
    <submittedName>
        <fullName evidence="2">Uncharacterized protein</fullName>
    </submittedName>
</protein>
<evidence type="ECO:0000256" key="1">
    <source>
        <dbReference type="SAM" id="Phobius"/>
    </source>
</evidence>
<evidence type="ECO:0000313" key="3">
    <source>
        <dbReference type="Proteomes" id="UP001278766"/>
    </source>
</evidence>
<dbReference type="EMBL" id="JAUEPN010000004">
    <property type="protein sequence ID" value="KAK3295623.1"/>
    <property type="molecule type" value="Genomic_DNA"/>
</dbReference>
<dbReference type="RefSeq" id="XP_062659137.1">
    <property type="nucleotide sequence ID" value="XM_062798420.1"/>
</dbReference>
<comment type="caution">
    <text evidence="2">The sequence shown here is derived from an EMBL/GenBank/DDBJ whole genome shotgun (WGS) entry which is preliminary data.</text>
</comment>
<keyword evidence="1" id="KW-0472">Membrane</keyword>
<dbReference type="GeneID" id="87835368"/>
<organism evidence="2 3">
    <name type="scientific">Chaetomium fimeti</name>
    <dbReference type="NCBI Taxonomy" id="1854472"/>
    <lineage>
        <taxon>Eukaryota</taxon>
        <taxon>Fungi</taxon>
        <taxon>Dikarya</taxon>
        <taxon>Ascomycota</taxon>
        <taxon>Pezizomycotina</taxon>
        <taxon>Sordariomycetes</taxon>
        <taxon>Sordariomycetidae</taxon>
        <taxon>Sordariales</taxon>
        <taxon>Chaetomiaceae</taxon>
        <taxon>Chaetomium</taxon>
    </lineage>
</organism>
<accession>A0AAE0LS92</accession>
<keyword evidence="1" id="KW-1133">Transmembrane helix</keyword>
<gene>
    <name evidence="2" type="ORF">B0H64DRAFT_150186</name>
</gene>
<dbReference type="AlphaFoldDB" id="A0AAE0LS92"/>
<keyword evidence="1" id="KW-0812">Transmembrane</keyword>
<proteinExistence type="predicted"/>
<reference evidence="2" key="2">
    <citation type="submission" date="2023-06" db="EMBL/GenBank/DDBJ databases">
        <authorList>
            <consortium name="Lawrence Berkeley National Laboratory"/>
            <person name="Haridas S."/>
            <person name="Hensen N."/>
            <person name="Bonometti L."/>
            <person name="Westerberg I."/>
            <person name="Brannstrom I.O."/>
            <person name="Guillou S."/>
            <person name="Cros-Aarteil S."/>
            <person name="Calhoun S."/>
            <person name="Kuo A."/>
            <person name="Mondo S."/>
            <person name="Pangilinan J."/>
            <person name="Riley R."/>
            <person name="Labutti K."/>
            <person name="Andreopoulos B."/>
            <person name="Lipzen A."/>
            <person name="Chen C."/>
            <person name="Yanf M."/>
            <person name="Daum C."/>
            <person name="Ng V."/>
            <person name="Clum A."/>
            <person name="Steindorff A."/>
            <person name="Ohm R."/>
            <person name="Martin F."/>
            <person name="Silar P."/>
            <person name="Natvig D."/>
            <person name="Lalanne C."/>
            <person name="Gautier V."/>
            <person name="Ament-Velasquez S.L."/>
            <person name="Kruys A."/>
            <person name="Hutchinson M.I."/>
            <person name="Powell A.J."/>
            <person name="Barry K."/>
            <person name="Miller A.N."/>
            <person name="Grigoriev I.V."/>
            <person name="Debuchy R."/>
            <person name="Gladieux P."/>
            <person name="Thoren M.H."/>
            <person name="Johannesson H."/>
        </authorList>
    </citation>
    <scope>NUCLEOTIDE SEQUENCE</scope>
    <source>
        <strain evidence="2">CBS 168.71</strain>
    </source>
</reference>
<keyword evidence="3" id="KW-1185">Reference proteome</keyword>
<sequence length="237" mass="25947">MSKRPEGSGAHTHFQKVVELQGEATTGDDAPGLKPDCPFSCPTGCSFPLIFQPEPNDPQNISAQHASPRPGLSSSNCCSLHPSWPCCPLIRQFSATCHLFLLSDPGHAPPKTCFITPQKDLSVVRQHSLQHDFSFSPTGFHLPQGFGHAGAPVVVYHSESSNQLALECLQECLPWLCPGLRPCLATTTLNWTRFTPPRGIFAFILLSWEVHCAFGVLLFMLRIKSCLFLSVDPEAPQ</sequence>
<dbReference type="Proteomes" id="UP001278766">
    <property type="component" value="Unassembled WGS sequence"/>
</dbReference>
<name>A0AAE0LS92_9PEZI</name>
<reference evidence="2" key="1">
    <citation type="journal article" date="2023" name="Mol. Phylogenet. Evol.">
        <title>Genome-scale phylogeny and comparative genomics of the fungal order Sordariales.</title>
        <authorList>
            <person name="Hensen N."/>
            <person name="Bonometti L."/>
            <person name="Westerberg I."/>
            <person name="Brannstrom I.O."/>
            <person name="Guillou S."/>
            <person name="Cros-Aarteil S."/>
            <person name="Calhoun S."/>
            <person name="Haridas S."/>
            <person name="Kuo A."/>
            <person name="Mondo S."/>
            <person name="Pangilinan J."/>
            <person name="Riley R."/>
            <person name="LaButti K."/>
            <person name="Andreopoulos B."/>
            <person name="Lipzen A."/>
            <person name="Chen C."/>
            <person name="Yan M."/>
            <person name="Daum C."/>
            <person name="Ng V."/>
            <person name="Clum A."/>
            <person name="Steindorff A."/>
            <person name="Ohm R.A."/>
            <person name="Martin F."/>
            <person name="Silar P."/>
            <person name="Natvig D.O."/>
            <person name="Lalanne C."/>
            <person name="Gautier V."/>
            <person name="Ament-Velasquez S.L."/>
            <person name="Kruys A."/>
            <person name="Hutchinson M.I."/>
            <person name="Powell A.J."/>
            <person name="Barry K."/>
            <person name="Miller A.N."/>
            <person name="Grigoriev I.V."/>
            <person name="Debuchy R."/>
            <person name="Gladieux P."/>
            <person name="Hiltunen Thoren M."/>
            <person name="Johannesson H."/>
        </authorList>
    </citation>
    <scope>NUCLEOTIDE SEQUENCE</scope>
    <source>
        <strain evidence="2">CBS 168.71</strain>
    </source>
</reference>
<evidence type="ECO:0000313" key="2">
    <source>
        <dbReference type="EMBL" id="KAK3295623.1"/>
    </source>
</evidence>